<name>A0ABW4YR24_9BACL</name>
<dbReference type="EMBL" id="JBHUHO010000053">
    <property type="protein sequence ID" value="MFD2118170.1"/>
    <property type="molecule type" value="Genomic_DNA"/>
</dbReference>
<keyword evidence="3" id="KW-1185">Reference proteome</keyword>
<feature type="non-terminal residue" evidence="2">
    <location>
        <position position="70"/>
    </location>
</feature>
<evidence type="ECO:0000313" key="3">
    <source>
        <dbReference type="Proteomes" id="UP001597362"/>
    </source>
</evidence>
<organism evidence="2 3">
    <name type="scientific">Paenibacillus yanchengensis</name>
    <dbReference type="NCBI Taxonomy" id="2035833"/>
    <lineage>
        <taxon>Bacteria</taxon>
        <taxon>Bacillati</taxon>
        <taxon>Bacillota</taxon>
        <taxon>Bacilli</taxon>
        <taxon>Bacillales</taxon>
        <taxon>Paenibacillaceae</taxon>
        <taxon>Paenibacillus</taxon>
    </lineage>
</organism>
<protein>
    <submittedName>
        <fullName evidence="2">Uncharacterized protein</fullName>
    </submittedName>
</protein>
<comment type="caution">
    <text evidence="2">The sequence shown here is derived from an EMBL/GenBank/DDBJ whole genome shotgun (WGS) entry which is preliminary data.</text>
</comment>
<accession>A0ABW4YR24</accession>
<dbReference type="Proteomes" id="UP001597362">
    <property type="component" value="Unassembled WGS sequence"/>
</dbReference>
<feature type="region of interest" description="Disordered" evidence="1">
    <location>
        <begin position="31"/>
        <end position="70"/>
    </location>
</feature>
<gene>
    <name evidence="2" type="ORF">ACFSJH_20945</name>
</gene>
<proteinExistence type="predicted"/>
<reference evidence="3" key="1">
    <citation type="journal article" date="2019" name="Int. J. Syst. Evol. Microbiol.">
        <title>The Global Catalogue of Microorganisms (GCM) 10K type strain sequencing project: providing services to taxonomists for standard genome sequencing and annotation.</title>
        <authorList>
            <consortium name="The Broad Institute Genomics Platform"/>
            <consortium name="The Broad Institute Genome Sequencing Center for Infectious Disease"/>
            <person name="Wu L."/>
            <person name="Ma J."/>
        </authorList>
    </citation>
    <scope>NUCLEOTIDE SEQUENCE [LARGE SCALE GENOMIC DNA]</scope>
    <source>
        <strain evidence="3">GH52</strain>
    </source>
</reference>
<evidence type="ECO:0000313" key="2">
    <source>
        <dbReference type="EMBL" id="MFD2118170.1"/>
    </source>
</evidence>
<evidence type="ECO:0000256" key="1">
    <source>
        <dbReference type="SAM" id="MobiDB-lite"/>
    </source>
</evidence>
<sequence>MSTLLASKAALELLTSRFEHQGVQPACRKVETHTGKQSLGAVNPQGGKELSQMILRPLSRNISERPSRLT</sequence>
<dbReference type="RefSeq" id="WP_377775834.1">
    <property type="nucleotide sequence ID" value="NZ_JBHUHO010000053.1"/>
</dbReference>